<protein>
    <submittedName>
        <fullName evidence="2">Uncharacterized protein</fullName>
    </submittedName>
</protein>
<dbReference type="EMBL" id="JASPKZ010001990">
    <property type="protein sequence ID" value="KAJ9596401.1"/>
    <property type="molecule type" value="Genomic_DNA"/>
</dbReference>
<feature type="compositionally biased region" description="Polar residues" evidence="1">
    <location>
        <begin position="44"/>
        <end position="61"/>
    </location>
</feature>
<evidence type="ECO:0000313" key="2">
    <source>
        <dbReference type="EMBL" id="KAJ9596401.1"/>
    </source>
</evidence>
<reference evidence="2" key="2">
    <citation type="submission" date="2023-05" db="EMBL/GenBank/DDBJ databases">
        <authorList>
            <person name="Fouks B."/>
        </authorList>
    </citation>
    <scope>NUCLEOTIDE SEQUENCE</scope>
    <source>
        <strain evidence="2">Stay&amp;Tobe</strain>
        <tissue evidence="2">Testes</tissue>
    </source>
</reference>
<dbReference type="Proteomes" id="UP001233999">
    <property type="component" value="Unassembled WGS sequence"/>
</dbReference>
<feature type="region of interest" description="Disordered" evidence="1">
    <location>
        <begin position="1"/>
        <end position="61"/>
    </location>
</feature>
<reference evidence="2" key="1">
    <citation type="journal article" date="2023" name="IScience">
        <title>Live-bearing cockroach genome reveals convergent evolutionary mechanisms linked to viviparity in insects and beyond.</title>
        <authorList>
            <person name="Fouks B."/>
            <person name="Harrison M.C."/>
            <person name="Mikhailova A.A."/>
            <person name="Marchal E."/>
            <person name="English S."/>
            <person name="Carruthers M."/>
            <person name="Jennings E.C."/>
            <person name="Chiamaka E.L."/>
            <person name="Frigard R.A."/>
            <person name="Pippel M."/>
            <person name="Attardo G.M."/>
            <person name="Benoit J.B."/>
            <person name="Bornberg-Bauer E."/>
            <person name="Tobe S.S."/>
        </authorList>
    </citation>
    <scope>NUCLEOTIDE SEQUENCE</scope>
    <source>
        <strain evidence="2">Stay&amp;Tobe</strain>
    </source>
</reference>
<feature type="compositionally biased region" description="Polar residues" evidence="1">
    <location>
        <begin position="1"/>
        <end position="22"/>
    </location>
</feature>
<proteinExistence type="predicted"/>
<sequence length="124" mass="13316">PSSDITPSSGSEPCSSDTGSSASDVTVSSITSGISSSTKSAPSENSQDFFTVKSSNSTSSRFFPPYVLSCFVPISLDSRFSASSRTSEDSSCSQTKSNAYILNRMKTQNEYYWHRSCITGILLF</sequence>
<dbReference type="AlphaFoldDB" id="A0AAD8AD25"/>
<comment type="caution">
    <text evidence="2">The sequence shown here is derived from an EMBL/GenBank/DDBJ whole genome shotgun (WGS) entry which is preliminary data.</text>
</comment>
<organism evidence="2 3">
    <name type="scientific">Diploptera punctata</name>
    <name type="common">Pacific beetle cockroach</name>
    <dbReference type="NCBI Taxonomy" id="6984"/>
    <lineage>
        <taxon>Eukaryota</taxon>
        <taxon>Metazoa</taxon>
        <taxon>Ecdysozoa</taxon>
        <taxon>Arthropoda</taxon>
        <taxon>Hexapoda</taxon>
        <taxon>Insecta</taxon>
        <taxon>Pterygota</taxon>
        <taxon>Neoptera</taxon>
        <taxon>Polyneoptera</taxon>
        <taxon>Dictyoptera</taxon>
        <taxon>Blattodea</taxon>
        <taxon>Blaberoidea</taxon>
        <taxon>Blaberidae</taxon>
        <taxon>Diplopterinae</taxon>
        <taxon>Diploptera</taxon>
    </lineage>
</organism>
<keyword evidence="3" id="KW-1185">Reference proteome</keyword>
<evidence type="ECO:0000256" key="1">
    <source>
        <dbReference type="SAM" id="MobiDB-lite"/>
    </source>
</evidence>
<evidence type="ECO:0000313" key="3">
    <source>
        <dbReference type="Proteomes" id="UP001233999"/>
    </source>
</evidence>
<accession>A0AAD8AD25</accession>
<gene>
    <name evidence="2" type="ORF">L9F63_012564</name>
</gene>
<feature type="compositionally biased region" description="Low complexity" evidence="1">
    <location>
        <begin position="23"/>
        <end position="43"/>
    </location>
</feature>
<name>A0AAD8AD25_DIPPU</name>
<feature type="non-terminal residue" evidence="2">
    <location>
        <position position="1"/>
    </location>
</feature>
<feature type="non-terminal residue" evidence="2">
    <location>
        <position position="124"/>
    </location>
</feature>